<dbReference type="CDD" id="cd04301">
    <property type="entry name" value="NAT_SF"/>
    <property type="match status" value="1"/>
</dbReference>
<gene>
    <name evidence="4" type="ORF">CH238_11945</name>
    <name evidence="3" type="ORF">CLOLEP_01341</name>
</gene>
<dbReference type="InterPro" id="IPR000182">
    <property type="entry name" value="GNAT_dom"/>
</dbReference>
<keyword evidence="1" id="KW-0472">Membrane</keyword>
<keyword evidence="6" id="KW-1185">Reference proteome</keyword>
<reference evidence="3 5" key="1">
    <citation type="submission" date="2007-08" db="EMBL/GenBank/DDBJ databases">
        <title>Draft genome sequence of Clostridium leptum (DSM 753).</title>
        <authorList>
            <person name="Sudarsanam P."/>
            <person name="Ley R."/>
            <person name="Guruge J."/>
            <person name="Turnbaugh P.J."/>
            <person name="Mahowald M."/>
            <person name="Liep D."/>
            <person name="Gordon J."/>
        </authorList>
    </citation>
    <scope>NUCLEOTIDE SEQUENCE [LARGE SCALE GENOMIC DNA]</scope>
    <source>
        <strain evidence="3 5">DSM 753</strain>
    </source>
</reference>
<accession>A7VS05</accession>
<dbReference type="InterPro" id="IPR016181">
    <property type="entry name" value="Acyl_CoA_acyltransferase"/>
</dbReference>
<dbReference type="PROSITE" id="PS51186">
    <property type="entry name" value="GNAT"/>
    <property type="match status" value="1"/>
</dbReference>
<organism evidence="3 5">
    <name type="scientific">[Clostridium] leptum DSM 753</name>
    <dbReference type="NCBI Taxonomy" id="428125"/>
    <lineage>
        <taxon>Bacteria</taxon>
        <taxon>Bacillati</taxon>
        <taxon>Bacillota</taxon>
        <taxon>Clostridia</taxon>
        <taxon>Eubacteriales</taxon>
        <taxon>Oscillospiraceae</taxon>
        <taxon>Oscillospiraceae incertae sedis</taxon>
    </lineage>
</organism>
<dbReference type="Pfam" id="PF00583">
    <property type="entry name" value="Acetyltransf_1"/>
    <property type="match status" value="1"/>
</dbReference>
<dbReference type="AlphaFoldDB" id="A7VS05"/>
<feature type="transmembrane region" description="Helical" evidence="1">
    <location>
        <begin position="240"/>
        <end position="262"/>
    </location>
</feature>
<comment type="caution">
    <text evidence="3">The sequence shown here is derived from an EMBL/GenBank/DDBJ whole genome shotgun (WGS) entry which is preliminary data.</text>
</comment>
<reference evidence="3 5" key="2">
    <citation type="submission" date="2007-08" db="EMBL/GenBank/DDBJ databases">
        <authorList>
            <person name="Fulton L."/>
            <person name="Clifton S."/>
            <person name="Fulton B."/>
            <person name="Xu J."/>
            <person name="Minx P."/>
            <person name="Pepin K.H."/>
            <person name="Johnson M."/>
            <person name="Thiruvilangam P."/>
            <person name="Bhonagiri V."/>
            <person name="Nash W.E."/>
            <person name="Wang C."/>
            <person name="Mardis E.R."/>
            <person name="Wilson R.K."/>
        </authorList>
    </citation>
    <scope>NUCLEOTIDE SEQUENCE [LARGE SCALE GENOMIC DNA]</scope>
    <source>
        <strain evidence="3 5">DSM 753</strain>
    </source>
</reference>
<dbReference type="Proteomes" id="UP000003490">
    <property type="component" value="Unassembled WGS sequence"/>
</dbReference>
<keyword evidence="1" id="KW-1133">Transmembrane helix</keyword>
<feature type="transmembrane region" description="Helical" evidence="1">
    <location>
        <begin position="268"/>
        <end position="288"/>
    </location>
</feature>
<sequence length="530" mass="60830">MAKLNFQQKGGGAFRERAEAYKIFLNFCKIPGDAEEDLCYNGREDQAFWRPAMKIKYFERVTKEAYLADIMELLSLCDQEFIPPLSARSSTIQSNLGPQGGKREGPVAYFENIQHQPAFLAVDDGRVVGFMSLKKNYVCEEIPPSHSPNVYVTTVIVHPHYRRHGITNGFYHHLFKKFGWGNVFTRTWSTNLSHIRILSSLKFYEHCRLEDDRGPGIDTIYYYHGPVAKKSRQVMKQYRLTGNFLFLLLLVVLTAAFVTAWSLTDGGVLHELSIAFATSLIASALCLLSDTLLKYKESQNDEYINNLKSFGIENLRFHKDELLELLIPKCRNEIWITGYRLIMTGKKSFRRALCQACAETKGLRVRVLAVPPWSRTYQLVYGTEDVSDNYIKIFSDLCSCAENYGTNLEIRFTEKPIFNDTYKIDDRFITGPYLHCLDKNNGRITAKDFFSLDINDPQKELYGLIYKDYMTVWEESRARLNNARFLSRVQARGTSDLTAEEKCELLIRCCETIGGKEKQPERDASLAAAD</sequence>
<keyword evidence="1" id="KW-0812">Transmembrane</keyword>
<evidence type="ECO:0000259" key="2">
    <source>
        <dbReference type="PROSITE" id="PS51186"/>
    </source>
</evidence>
<dbReference type="eggNOG" id="ENOG503341V">
    <property type="taxonomic scope" value="Bacteria"/>
</dbReference>
<keyword evidence="4" id="KW-0808">Transferase</keyword>
<dbReference type="EMBL" id="ABCB02000017">
    <property type="protein sequence ID" value="EDO61834.1"/>
    <property type="molecule type" value="Genomic_DNA"/>
</dbReference>
<feature type="domain" description="N-acetyltransferase" evidence="2">
    <location>
        <begin position="53"/>
        <end position="240"/>
    </location>
</feature>
<dbReference type="SUPFAM" id="SSF55729">
    <property type="entry name" value="Acyl-CoA N-acyltransferases (Nat)"/>
    <property type="match status" value="1"/>
</dbReference>
<dbReference type="Gene3D" id="3.40.630.30">
    <property type="match status" value="1"/>
</dbReference>
<reference evidence="4 6" key="3">
    <citation type="submission" date="2017-07" db="EMBL/GenBank/DDBJ databases">
        <title>Prevalence of linear plasmids in Cutibacterium (Propionibacterium) acnes isolates obtained from prostatic tissue.</title>
        <authorList>
            <person name="Davidsson S."/>
            <person name="Carlsson J."/>
            <person name="Molling P."/>
            <person name="Andren O."/>
            <person name="Andersson S.-O."/>
            <person name="Brzuszkiewicz E."/>
            <person name="Poehlein A."/>
            <person name="Al-Zeer M."/>
            <person name="Brinkmann V."/>
            <person name="Scavenius C."/>
            <person name="Nazipi S."/>
            <person name="Soderquist B."/>
            <person name="Bruggemann H."/>
        </authorList>
    </citation>
    <scope>NUCLEOTIDE SEQUENCE [LARGE SCALE GENOMIC DNA]</scope>
    <source>
        <strain evidence="4 6">DSM 753</strain>
    </source>
</reference>
<protein>
    <submittedName>
        <fullName evidence="4">N-acetyltransferase</fullName>
    </submittedName>
</protein>
<evidence type="ECO:0000256" key="1">
    <source>
        <dbReference type="SAM" id="Phobius"/>
    </source>
</evidence>
<evidence type="ECO:0000313" key="6">
    <source>
        <dbReference type="Proteomes" id="UP000220611"/>
    </source>
</evidence>
<dbReference type="HOGENOM" id="CLU_513598_0_0_9"/>
<dbReference type="Proteomes" id="UP000220611">
    <property type="component" value="Unassembled WGS sequence"/>
</dbReference>
<name>A7VS05_9FIRM</name>
<evidence type="ECO:0000313" key="5">
    <source>
        <dbReference type="Proteomes" id="UP000003490"/>
    </source>
</evidence>
<evidence type="ECO:0000313" key="3">
    <source>
        <dbReference type="EMBL" id="EDO61834.1"/>
    </source>
</evidence>
<dbReference type="GO" id="GO:0016747">
    <property type="term" value="F:acyltransferase activity, transferring groups other than amino-acyl groups"/>
    <property type="evidence" value="ECO:0007669"/>
    <property type="project" value="InterPro"/>
</dbReference>
<proteinExistence type="predicted"/>
<dbReference type="EMBL" id="NOXF01000010">
    <property type="protein sequence ID" value="PEQ23858.1"/>
    <property type="molecule type" value="Genomic_DNA"/>
</dbReference>
<evidence type="ECO:0000313" key="4">
    <source>
        <dbReference type="EMBL" id="PEQ23858.1"/>
    </source>
</evidence>